<gene>
    <name evidence="3" type="ORF">Rsub_04840</name>
</gene>
<dbReference type="FunCoup" id="A0A2V0NU57">
    <property type="interactions" value="4"/>
</dbReference>
<reference evidence="3 4" key="1">
    <citation type="journal article" date="2018" name="Sci. Rep.">
        <title>Raphidocelis subcapitata (=Pseudokirchneriella subcapitata) provides an insight into genome evolution and environmental adaptations in the Sphaeropleales.</title>
        <authorList>
            <person name="Suzuki S."/>
            <person name="Yamaguchi H."/>
            <person name="Nakajima N."/>
            <person name="Kawachi M."/>
        </authorList>
    </citation>
    <scope>NUCLEOTIDE SEQUENCE [LARGE SCALE GENOMIC DNA]</scope>
    <source>
        <strain evidence="3 4">NIES-35</strain>
    </source>
</reference>
<dbReference type="PANTHER" id="PTHR33428">
    <property type="entry name" value="CHLOROPHYLLASE-2, CHLOROPLASTIC"/>
    <property type="match status" value="1"/>
</dbReference>
<dbReference type="InParanoid" id="A0A2V0NU57"/>
<evidence type="ECO:0000256" key="1">
    <source>
        <dbReference type="SAM" id="MobiDB-lite"/>
    </source>
</evidence>
<name>A0A2V0NU57_9CHLO</name>
<comment type="caution">
    <text evidence="3">The sequence shown here is derived from an EMBL/GenBank/DDBJ whole genome shotgun (WGS) entry which is preliminary data.</text>
</comment>
<dbReference type="GO" id="GO:0015996">
    <property type="term" value="P:chlorophyll catabolic process"/>
    <property type="evidence" value="ECO:0007669"/>
    <property type="project" value="TreeGrafter"/>
</dbReference>
<dbReference type="Gene3D" id="3.40.50.1820">
    <property type="entry name" value="alpha/beta hydrolase"/>
    <property type="match status" value="1"/>
</dbReference>
<dbReference type="InterPro" id="IPR029058">
    <property type="entry name" value="AB_hydrolase_fold"/>
</dbReference>
<dbReference type="GO" id="GO:0047746">
    <property type="term" value="F:chlorophyllase activity"/>
    <property type="evidence" value="ECO:0007669"/>
    <property type="project" value="TreeGrafter"/>
</dbReference>
<evidence type="ECO:0000256" key="2">
    <source>
        <dbReference type="SAM" id="SignalP"/>
    </source>
</evidence>
<keyword evidence="4" id="KW-1185">Reference proteome</keyword>
<organism evidence="3 4">
    <name type="scientific">Raphidocelis subcapitata</name>
    <dbReference type="NCBI Taxonomy" id="307507"/>
    <lineage>
        <taxon>Eukaryota</taxon>
        <taxon>Viridiplantae</taxon>
        <taxon>Chlorophyta</taxon>
        <taxon>core chlorophytes</taxon>
        <taxon>Chlorophyceae</taxon>
        <taxon>CS clade</taxon>
        <taxon>Sphaeropleales</taxon>
        <taxon>Selenastraceae</taxon>
        <taxon>Raphidocelis</taxon>
    </lineage>
</organism>
<dbReference type="EMBL" id="BDRX01000022">
    <property type="protein sequence ID" value="GBF91171.1"/>
    <property type="molecule type" value="Genomic_DNA"/>
</dbReference>
<proteinExistence type="predicted"/>
<dbReference type="AlphaFoldDB" id="A0A2V0NU57"/>
<dbReference type="Proteomes" id="UP000247498">
    <property type="component" value="Unassembled WGS sequence"/>
</dbReference>
<evidence type="ECO:0000313" key="3">
    <source>
        <dbReference type="EMBL" id="GBF91171.1"/>
    </source>
</evidence>
<dbReference type="SUPFAM" id="SSF53474">
    <property type="entry name" value="alpha/beta-Hydrolases"/>
    <property type="match status" value="1"/>
</dbReference>
<evidence type="ECO:0000313" key="4">
    <source>
        <dbReference type="Proteomes" id="UP000247498"/>
    </source>
</evidence>
<dbReference type="OrthoDB" id="508050at2759"/>
<protein>
    <submittedName>
        <fullName evidence="3">Chlorophyllase</fullName>
    </submittedName>
</protein>
<accession>A0A2V0NU57</accession>
<keyword evidence="2" id="KW-0732">Signal</keyword>
<feature type="region of interest" description="Disordered" evidence="1">
    <location>
        <begin position="321"/>
        <end position="344"/>
    </location>
</feature>
<dbReference type="InterPro" id="IPR017395">
    <property type="entry name" value="Chlorophyllase-like"/>
</dbReference>
<dbReference type="Pfam" id="PF07224">
    <property type="entry name" value="Chlorophyllase"/>
    <property type="match status" value="1"/>
</dbReference>
<sequence>MAPARRAARPIRSLALATLLFLARGAAGAAPADFAGPGPCAVDAAAPPIPVHLPPETGCSHDCDLELIITAPAVTQPSAGAAGDPACDAAAAGRGHPLLFFYSGFQLRASFYSGYPQRLASWGWAVVTYDLTLLDLVPAGVQSTWAPHILDALSAANADPSSPWHGRLDASRLAAAGHSRGGKIAALHLANGRRGGAGPGFGAAYLIDPVDSEGGPGEPSAVEALRGLNASVGISAAGVSGPCNPADRVEGFWEVAGPGSWRERLLHGGHVQFCNITSGMVKRALDLICGKGGDTHEAVMELTLPPMVAWLENAIGRAHLTQRPPAGGQRREHQQAQAAGGGGVAQWRRRLLQAGGGGRAPERAAGSPFWDWVDREESQGEIGFDVKS</sequence>
<feature type="chain" id="PRO_5016168571" evidence="2">
    <location>
        <begin position="29"/>
        <end position="388"/>
    </location>
</feature>
<feature type="signal peptide" evidence="2">
    <location>
        <begin position="1"/>
        <end position="28"/>
    </location>
</feature>
<dbReference type="PANTHER" id="PTHR33428:SF14">
    <property type="entry name" value="CARBOXYLESTERASE TYPE B DOMAIN-CONTAINING PROTEIN"/>
    <property type="match status" value="1"/>
</dbReference>